<evidence type="ECO:0000256" key="15">
    <source>
        <dbReference type="ARBA" id="ARBA00023119"/>
    </source>
</evidence>
<dbReference type="SUPFAM" id="SSF56436">
    <property type="entry name" value="C-type lectin-like"/>
    <property type="match status" value="2"/>
</dbReference>
<evidence type="ECO:0000256" key="19">
    <source>
        <dbReference type="ARBA" id="ARBA00023278"/>
    </source>
</evidence>
<keyword evidence="15" id="KW-0176">Collagen</keyword>
<evidence type="ECO:0000256" key="20">
    <source>
        <dbReference type="ARBA" id="ARBA00037480"/>
    </source>
</evidence>
<dbReference type="CDD" id="cd03591">
    <property type="entry name" value="CLECT_collectin_like"/>
    <property type="match status" value="2"/>
</dbReference>
<evidence type="ECO:0000256" key="24">
    <source>
        <dbReference type="SAM" id="MobiDB-lite"/>
    </source>
</evidence>
<dbReference type="Pfam" id="PF01391">
    <property type="entry name" value="Collagen"/>
    <property type="match status" value="1"/>
</dbReference>
<comment type="function">
    <text evidence="20">In presence of calcium ions, it binds to surfactant phospholipids and contributes to lower the surface tension at the air-liquid interface in the alveoli of the mammalian lung and is essential for normal respiration. Enhances the expression of MYO18A/SP-R210 on alveolar macrophages.</text>
</comment>
<dbReference type="GO" id="GO:0007585">
    <property type="term" value="P:respiratory gaseous exchange by respiratory system"/>
    <property type="evidence" value="ECO:0007669"/>
    <property type="project" value="UniProtKB-KW"/>
</dbReference>
<dbReference type="FunFam" id="3.10.100.10:FF:000056">
    <property type="entry name" value="Pulmonary surfactant-associated protein A"/>
    <property type="match status" value="1"/>
</dbReference>
<evidence type="ECO:0000256" key="21">
    <source>
        <dbReference type="ARBA" id="ARBA00038230"/>
    </source>
</evidence>
<dbReference type="InterPro" id="IPR001304">
    <property type="entry name" value="C-type_lectin-like"/>
</dbReference>
<keyword evidence="27" id="KW-1185">Reference proteome</keyword>
<evidence type="ECO:0000313" key="26">
    <source>
        <dbReference type="EMBL" id="KAB0389671.1"/>
    </source>
</evidence>
<dbReference type="GO" id="GO:0005771">
    <property type="term" value="C:multivesicular body"/>
    <property type="evidence" value="ECO:0007669"/>
    <property type="project" value="TreeGrafter"/>
</dbReference>
<dbReference type="GO" id="GO:0005615">
    <property type="term" value="C:extracellular space"/>
    <property type="evidence" value="ECO:0007669"/>
    <property type="project" value="TreeGrafter"/>
</dbReference>
<dbReference type="EMBL" id="SGJD01006731">
    <property type="protein sequence ID" value="KAB0389671.1"/>
    <property type="molecule type" value="Genomic_DNA"/>
</dbReference>
<keyword evidence="5" id="KW-0272">Extracellular matrix</keyword>
<keyword evidence="3" id="KW-0767">Surface film</keyword>
<feature type="compositionally biased region" description="Pro residues" evidence="24">
    <location>
        <begin position="91"/>
        <end position="102"/>
    </location>
</feature>
<evidence type="ECO:0000256" key="11">
    <source>
        <dbReference type="ARBA" id="ARBA00022837"/>
    </source>
</evidence>
<feature type="compositionally biased region" description="Basic and acidic residues" evidence="24">
    <location>
        <begin position="369"/>
        <end position="381"/>
    </location>
</feature>
<sequence>SITCLNLDKAQQGETLANASGGPQPFPSTEGAAGANAMLLCSLTLTLIWLVVSGLECDMKEVCLGSPGIPGTPGSHGLPGRDGRDGIKGDPGPPGPTGPPGGMPGLPGRDGMTGAPGLTGERGEKGEPGERGPPGLPTYLDEELQSTLREISYQILQSMRVLSLQGSMLAVGEKVFSTNGQSVNFDAIRESCARVGGRIATPRSPEENEAIASIVRKHNTYAYLGLAEGPTAGDFHYLDGTPVNYTNWYPGEPGGRGKEKCVEMYTDGQWNDKNCLQYRLAILDPPHVPSPELHPGDKEVTICKLKVVFSAKQKNGSGVRTMFLFLSLPVLLLCVVTASCSETKACEDAQKTCSVVTCGIPVTNGTPGRDGRDGPKGEKGEPGQGLRGLQGPPGKMGPQGNIGKPGLPGPKGHKGDRGDSLGKELTPAIAEAKLANLEGQIRSLKSQLDHIKKLQSFSLGKKSGKMLYVTNGEKMPFSKVKALCAELGATVATPKNAEENKAIQDMAPDIAFLGITDEVTEGQFMYVTGGRMGYSNWKKGEPNNHGSGEDCVLLLRDGLWNDISCSSSFLAICMEGSQLAPMMSPGIVSVITSLEDKGHTALASFGT</sequence>
<comment type="subcellular location">
    <subcellularLocation>
        <location evidence="2">Secreted</location>
        <location evidence="2">Extracellular space</location>
        <location evidence="2">Extracellular matrix</location>
    </subcellularLocation>
    <subcellularLocation>
        <location evidence="1">Secreted</location>
        <location evidence="1">Extracellular space</location>
        <location evidence="1">Surface film</location>
    </subcellularLocation>
</comment>
<dbReference type="GO" id="GO:0006958">
    <property type="term" value="P:complement activation, classical pathway"/>
    <property type="evidence" value="ECO:0007669"/>
    <property type="project" value="UniProtKB-KW"/>
</dbReference>
<evidence type="ECO:0000256" key="16">
    <source>
        <dbReference type="ARBA" id="ARBA00023153"/>
    </source>
</evidence>
<dbReference type="GO" id="GO:0005537">
    <property type="term" value="F:D-mannose binding"/>
    <property type="evidence" value="ECO:0007669"/>
    <property type="project" value="UniProtKB-KW"/>
</dbReference>
<keyword evidence="14" id="KW-0465">Mannose-binding</keyword>
<evidence type="ECO:0000256" key="14">
    <source>
        <dbReference type="ARBA" id="ARBA00023035"/>
    </source>
</evidence>
<dbReference type="Proteomes" id="UP000437017">
    <property type="component" value="Unassembled WGS sequence"/>
</dbReference>
<evidence type="ECO:0000256" key="18">
    <source>
        <dbReference type="ARBA" id="ARBA00023180"/>
    </source>
</evidence>
<evidence type="ECO:0000256" key="22">
    <source>
        <dbReference type="ARBA" id="ARBA00038763"/>
    </source>
</evidence>
<dbReference type="AlphaFoldDB" id="A0A643BNX2"/>
<keyword evidence="17" id="KW-1015">Disulfide bond</keyword>
<dbReference type="InterPro" id="IPR051077">
    <property type="entry name" value="Ca-dependent_lectin"/>
</dbReference>
<evidence type="ECO:0000259" key="25">
    <source>
        <dbReference type="PROSITE" id="PS50041"/>
    </source>
</evidence>
<evidence type="ECO:0000256" key="8">
    <source>
        <dbReference type="ARBA" id="ARBA00022729"/>
    </source>
</evidence>
<evidence type="ECO:0000256" key="10">
    <source>
        <dbReference type="ARBA" id="ARBA00022737"/>
    </source>
</evidence>
<dbReference type="GO" id="GO:0001867">
    <property type="term" value="P:complement activation, lectin pathway"/>
    <property type="evidence" value="ECO:0007669"/>
    <property type="project" value="UniProtKB-KW"/>
</dbReference>
<evidence type="ECO:0000256" key="12">
    <source>
        <dbReference type="ARBA" id="ARBA00022859"/>
    </source>
</evidence>
<keyword evidence="13" id="KW-0180">Complement pathway</keyword>
<keyword evidence="18" id="KW-0325">Glycoprotein</keyword>
<feature type="compositionally biased region" description="Basic and acidic residues" evidence="24">
    <location>
        <begin position="413"/>
        <end position="422"/>
    </location>
</feature>
<feature type="non-terminal residue" evidence="26">
    <location>
        <position position="1"/>
    </location>
</feature>
<keyword evidence="9" id="KW-0430">Lectin</keyword>
<evidence type="ECO:0000256" key="17">
    <source>
        <dbReference type="ARBA" id="ARBA00023157"/>
    </source>
</evidence>
<dbReference type="PANTHER" id="PTHR24024:SF35">
    <property type="entry name" value="MANNOSE-BINDING PROTEIN A"/>
    <property type="match status" value="1"/>
</dbReference>
<evidence type="ECO:0000313" key="27">
    <source>
        <dbReference type="Proteomes" id="UP000437017"/>
    </source>
</evidence>
<proteinExistence type="inferred from homology"/>
<evidence type="ECO:0000256" key="1">
    <source>
        <dbReference type="ARBA" id="ARBA00004364"/>
    </source>
</evidence>
<name>A0A643BNX2_BALPH</name>
<dbReference type="GO" id="GO:0005581">
    <property type="term" value="C:collagen trimer"/>
    <property type="evidence" value="ECO:0007669"/>
    <property type="project" value="UniProtKB-KW"/>
</dbReference>
<keyword evidence="6" id="KW-0399">Innate immunity</keyword>
<keyword evidence="16" id="KW-1018">Complement activation lectin pathway</keyword>
<evidence type="ECO:0000256" key="23">
    <source>
        <dbReference type="ARBA" id="ARBA00041095"/>
    </source>
</evidence>
<evidence type="ECO:0000256" key="7">
    <source>
        <dbReference type="ARBA" id="ARBA00022713"/>
    </source>
</evidence>
<evidence type="ECO:0000256" key="3">
    <source>
        <dbReference type="ARBA" id="ARBA00022439"/>
    </source>
</evidence>
<dbReference type="SUPFAM" id="SSF57944">
    <property type="entry name" value="Triple coiled coil domain of C-type lectins"/>
    <property type="match status" value="1"/>
</dbReference>
<reference evidence="26 27" key="1">
    <citation type="journal article" date="2019" name="PLoS ONE">
        <title>Genomic analyses reveal an absence of contemporary introgressive admixture between fin whales and blue whales, despite known hybrids.</title>
        <authorList>
            <person name="Westbury M.V."/>
            <person name="Petersen B."/>
            <person name="Lorenzen E.D."/>
        </authorList>
    </citation>
    <scope>NUCLEOTIDE SEQUENCE [LARGE SCALE GENOMIC DNA]</scope>
    <source>
        <strain evidence="26">FinWhale-01</strain>
    </source>
</reference>
<dbReference type="Pfam" id="PF00059">
    <property type="entry name" value="Lectin_C"/>
    <property type="match status" value="2"/>
</dbReference>
<gene>
    <name evidence="26" type="ORF">E2I00_010243</name>
</gene>
<keyword evidence="11" id="KW-0106">Calcium</keyword>
<comment type="subunit">
    <text evidence="22">Oligomeric complex of 6 set of homotrimers.</text>
</comment>
<keyword evidence="4" id="KW-0964">Secreted</keyword>
<keyword evidence="19" id="KW-0379">Hydroxylation</keyword>
<evidence type="ECO:0000256" key="9">
    <source>
        <dbReference type="ARBA" id="ARBA00022734"/>
    </source>
</evidence>
<comment type="similarity">
    <text evidence="21">Belongs to the SFTPA family.</text>
</comment>
<feature type="domain" description="C-type lectin" evidence="25">
    <location>
        <begin position="463"/>
        <end position="574"/>
    </location>
</feature>
<dbReference type="InterPro" id="IPR033990">
    <property type="entry name" value="Collectin_CTLD"/>
</dbReference>
<dbReference type="PROSITE" id="PS00615">
    <property type="entry name" value="C_TYPE_LECTIN_1"/>
    <property type="match status" value="1"/>
</dbReference>
<evidence type="ECO:0000256" key="13">
    <source>
        <dbReference type="ARBA" id="ARBA00022875"/>
    </source>
</evidence>
<evidence type="ECO:0000256" key="2">
    <source>
        <dbReference type="ARBA" id="ARBA00004498"/>
    </source>
</evidence>
<keyword evidence="12" id="KW-0391">Immunity</keyword>
<dbReference type="OrthoDB" id="7357196at2759"/>
<evidence type="ECO:0000256" key="5">
    <source>
        <dbReference type="ARBA" id="ARBA00022530"/>
    </source>
</evidence>
<dbReference type="PANTHER" id="PTHR24024">
    <property type="entry name" value="PULMONARY SURFACTANT-ASSOCIATED PROTEIN A"/>
    <property type="match status" value="1"/>
</dbReference>
<dbReference type="PROSITE" id="PS50041">
    <property type="entry name" value="C_TYPE_LECTIN_2"/>
    <property type="match status" value="2"/>
</dbReference>
<feature type="domain" description="C-type lectin" evidence="25">
    <location>
        <begin position="171"/>
        <end position="284"/>
    </location>
</feature>
<keyword evidence="7" id="KW-0305">Gaseous exchange</keyword>
<dbReference type="Gene3D" id="3.10.100.10">
    <property type="entry name" value="Mannose-Binding Protein A, subunit A"/>
    <property type="match status" value="2"/>
</dbReference>
<feature type="compositionally biased region" description="Basic and acidic residues" evidence="24">
    <location>
        <begin position="79"/>
        <end position="88"/>
    </location>
</feature>
<dbReference type="InterPro" id="IPR016186">
    <property type="entry name" value="C-type_lectin-like/link_sf"/>
</dbReference>
<feature type="region of interest" description="Disordered" evidence="24">
    <location>
        <begin position="364"/>
        <end position="422"/>
    </location>
</feature>
<evidence type="ECO:0000256" key="4">
    <source>
        <dbReference type="ARBA" id="ARBA00022525"/>
    </source>
</evidence>
<dbReference type="SMART" id="SM00034">
    <property type="entry name" value="CLECT"/>
    <property type="match status" value="2"/>
</dbReference>
<keyword evidence="8" id="KW-0732">Signal</keyword>
<feature type="compositionally biased region" description="Basic and acidic residues" evidence="24">
    <location>
        <begin position="121"/>
        <end position="130"/>
    </location>
</feature>
<keyword evidence="10" id="KW-0677">Repeat</keyword>
<protein>
    <recommendedName>
        <fullName evidence="23">Pulmonary surfactant-associated protein A</fullName>
    </recommendedName>
</protein>
<comment type="caution">
    <text evidence="26">The sequence shown here is derived from an EMBL/GenBank/DDBJ whole genome shotgun (WGS) entry which is preliminary data.</text>
</comment>
<evidence type="ECO:0000256" key="6">
    <source>
        <dbReference type="ARBA" id="ARBA00022588"/>
    </source>
</evidence>
<accession>A0A643BNX2</accession>
<dbReference type="InterPro" id="IPR018378">
    <property type="entry name" value="C-type_lectin_CS"/>
</dbReference>
<dbReference type="FunFam" id="3.10.100.10:FF:000088">
    <property type="entry name" value="Mannose-binding protein A"/>
    <property type="match status" value="1"/>
</dbReference>
<dbReference type="InterPro" id="IPR016187">
    <property type="entry name" value="CTDL_fold"/>
</dbReference>
<feature type="region of interest" description="Disordered" evidence="24">
    <location>
        <begin position="67"/>
        <end position="139"/>
    </location>
</feature>
<organism evidence="26 27">
    <name type="scientific">Balaenoptera physalus</name>
    <name type="common">Fin whale</name>
    <name type="synonym">Balaena physalus</name>
    <dbReference type="NCBI Taxonomy" id="9770"/>
    <lineage>
        <taxon>Eukaryota</taxon>
        <taxon>Metazoa</taxon>
        <taxon>Chordata</taxon>
        <taxon>Craniata</taxon>
        <taxon>Vertebrata</taxon>
        <taxon>Euteleostomi</taxon>
        <taxon>Mammalia</taxon>
        <taxon>Eutheria</taxon>
        <taxon>Laurasiatheria</taxon>
        <taxon>Artiodactyla</taxon>
        <taxon>Whippomorpha</taxon>
        <taxon>Cetacea</taxon>
        <taxon>Mysticeti</taxon>
        <taxon>Balaenopteridae</taxon>
        <taxon>Balaenoptera</taxon>
    </lineage>
</organism>
<dbReference type="InterPro" id="IPR008160">
    <property type="entry name" value="Collagen"/>
</dbReference>